<keyword evidence="1" id="KW-1133">Transmembrane helix</keyword>
<evidence type="ECO:0000256" key="1">
    <source>
        <dbReference type="SAM" id="Phobius"/>
    </source>
</evidence>
<reference evidence="2" key="1">
    <citation type="submission" date="2021-06" db="EMBL/GenBank/DDBJ databases">
        <authorList>
            <person name="Hodson N. C."/>
            <person name="Mongue J. A."/>
            <person name="Jaron S. K."/>
        </authorList>
    </citation>
    <scope>NUCLEOTIDE SEQUENCE</scope>
</reference>
<feature type="transmembrane region" description="Helical" evidence="1">
    <location>
        <begin position="21"/>
        <end position="42"/>
    </location>
</feature>
<proteinExistence type="predicted"/>
<sequence>MAPKCPVVAVTSTETDQTESIVIRLLFEAAGPLIVILVIRILRYLTHKVTPDSCLERLMAIMDFSPTGFLLHDFSPRFMNTLATMQQQNPFCGIPPRVVPPQQIHAGVMANLPASNECLTEVCVYS</sequence>
<keyword evidence="3" id="KW-1185">Reference proteome</keyword>
<organism evidence="2 3">
    <name type="scientific">Allacma fusca</name>
    <dbReference type="NCBI Taxonomy" id="39272"/>
    <lineage>
        <taxon>Eukaryota</taxon>
        <taxon>Metazoa</taxon>
        <taxon>Ecdysozoa</taxon>
        <taxon>Arthropoda</taxon>
        <taxon>Hexapoda</taxon>
        <taxon>Collembola</taxon>
        <taxon>Symphypleona</taxon>
        <taxon>Sminthuridae</taxon>
        <taxon>Allacma</taxon>
    </lineage>
</organism>
<evidence type="ECO:0000313" key="2">
    <source>
        <dbReference type="EMBL" id="CAG7727796.1"/>
    </source>
</evidence>
<keyword evidence="1" id="KW-0812">Transmembrane</keyword>
<comment type="caution">
    <text evidence="2">The sequence shown here is derived from an EMBL/GenBank/DDBJ whole genome shotgun (WGS) entry which is preliminary data.</text>
</comment>
<keyword evidence="1" id="KW-0472">Membrane</keyword>
<accession>A0A8J2KM15</accession>
<dbReference type="EMBL" id="CAJVCH010153959">
    <property type="protein sequence ID" value="CAG7727796.1"/>
    <property type="molecule type" value="Genomic_DNA"/>
</dbReference>
<protein>
    <submittedName>
        <fullName evidence="2">Uncharacterized protein</fullName>
    </submittedName>
</protein>
<dbReference type="Proteomes" id="UP000708208">
    <property type="component" value="Unassembled WGS sequence"/>
</dbReference>
<evidence type="ECO:0000313" key="3">
    <source>
        <dbReference type="Proteomes" id="UP000708208"/>
    </source>
</evidence>
<name>A0A8J2KM15_9HEXA</name>
<gene>
    <name evidence="2" type="ORF">AFUS01_LOCUS16622</name>
</gene>
<dbReference type="AlphaFoldDB" id="A0A8J2KM15"/>